<accession>A0A239G1L9</accession>
<keyword evidence="1" id="KW-1133">Transmembrane helix</keyword>
<evidence type="ECO:0000313" key="2">
    <source>
        <dbReference type="EMBL" id="SNS62950.1"/>
    </source>
</evidence>
<organism evidence="2 3">
    <name type="scientific">Asanoa hainanensis</name>
    <dbReference type="NCBI Taxonomy" id="560556"/>
    <lineage>
        <taxon>Bacteria</taxon>
        <taxon>Bacillati</taxon>
        <taxon>Actinomycetota</taxon>
        <taxon>Actinomycetes</taxon>
        <taxon>Micromonosporales</taxon>
        <taxon>Micromonosporaceae</taxon>
        <taxon>Asanoa</taxon>
    </lineage>
</organism>
<evidence type="ECO:0000256" key="1">
    <source>
        <dbReference type="SAM" id="Phobius"/>
    </source>
</evidence>
<gene>
    <name evidence="2" type="ORF">SAMN05421812_101181</name>
</gene>
<proteinExistence type="predicted"/>
<evidence type="ECO:0000313" key="3">
    <source>
        <dbReference type="Proteomes" id="UP000198362"/>
    </source>
</evidence>
<protein>
    <submittedName>
        <fullName evidence="2">Uncharacterized protein</fullName>
    </submittedName>
</protein>
<reference evidence="2 3" key="1">
    <citation type="submission" date="2017-06" db="EMBL/GenBank/DDBJ databases">
        <authorList>
            <person name="Kim H.J."/>
            <person name="Triplett B.A."/>
        </authorList>
    </citation>
    <scope>NUCLEOTIDE SEQUENCE [LARGE SCALE GENOMIC DNA]</scope>
    <source>
        <strain evidence="2 3">CGMCC 4.5593</strain>
    </source>
</reference>
<sequence length="207" mass="20979">MTDDLEQRVRRELTGSRYELGLDPDDVLARVSGPKRRSRPGAATLATVAAALAVAAAVTVGFLLPGTSEAPVSPPAASASPAATLNGLPPGLAPAGDVAEVIKRAPALVGLPPGGTRSAYAAAAGGGVWRVVMVVDGGVAGLPGGVLDVPSDWAPDGSQLLLTRDGETTYVKVYRPDGHNFCLAVTGGPAEEQLAVLERLVTTNITR</sequence>
<name>A0A239G1L9_9ACTN</name>
<dbReference type="Proteomes" id="UP000198362">
    <property type="component" value="Unassembled WGS sequence"/>
</dbReference>
<keyword evidence="1" id="KW-0812">Transmembrane</keyword>
<keyword evidence="1" id="KW-0472">Membrane</keyword>
<keyword evidence="3" id="KW-1185">Reference proteome</keyword>
<dbReference type="RefSeq" id="WP_089243603.1">
    <property type="nucleotide sequence ID" value="NZ_FZPH01000001.1"/>
</dbReference>
<dbReference type="EMBL" id="FZPH01000001">
    <property type="protein sequence ID" value="SNS62950.1"/>
    <property type="molecule type" value="Genomic_DNA"/>
</dbReference>
<feature type="transmembrane region" description="Helical" evidence="1">
    <location>
        <begin position="42"/>
        <end position="64"/>
    </location>
</feature>
<dbReference type="AlphaFoldDB" id="A0A239G1L9"/>